<dbReference type="HOGENOM" id="CLU_3020128_0_0_1"/>
<keyword evidence="2" id="KW-1185">Reference proteome</keyword>
<name>A0A0D0ALK4_9AGAM</name>
<accession>A0A0D0ALK4</accession>
<dbReference type="EMBL" id="KN835657">
    <property type="protein sequence ID" value="KIK35152.1"/>
    <property type="molecule type" value="Genomic_DNA"/>
</dbReference>
<dbReference type="InParanoid" id="A0A0D0ALK4"/>
<reference evidence="1 2" key="1">
    <citation type="submission" date="2014-04" db="EMBL/GenBank/DDBJ databases">
        <authorList>
            <consortium name="DOE Joint Genome Institute"/>
            <person name="Kuo A."/>
            <person name="Ruytinx J."/>
            <person name="Rineau F."/>
            <person name="Colpaert J."/>
            <person name="Kohler A."/>
            <person name="Nagy L.G."/>
            <person name="Floudas D."/>
            <person name="Copeland A."/>
            <person name="Barry K.W."/>
            <person name="Cichocki N."/>
            <person name="Veneault-Fourrey C."/>
            <person name="LaButti K."/>
            <person name="Lindquist E.A."/>
            <person name="Lipzen A."/>
            <person name="Lundell T."/>
            <person name="Morin E."/>
            <person name="Murat C."/>
            <person name="Sun H."/>
            <person name="Tunlid A."/>
            <person name="Henrissat B."/>
            <person name="Grigoriev I.V."/>
            <person name="Hibbett D.S."/>
            <person name="Martin F."/>
            <person name="Nordberg H.P."/>
            <person name="Cantor M.N."/>
            <person name="Hua S.X."/>
        </authorList>
    </citation>
    <scope>NUCLEOTIDE SEQUENCE [LARGE SCALE GENOMIC DNA]</scope>
    <source>
        <strain evidence="1 2">UH-Slu-Lm8-n1</strain>
    </source>
</reference>
<protein>
    <submittedName>
        <fullName evidence="1">Uncharacterized protein</fullName>
    </submittedName>
</protein>
<feature type="non-terminal residue" evidence="1">
    <location>
        <position position="56"/>
    </location>
</feature>
<gene>
    <name evidence="1" type="ORF">CY34DRAFT_812390</name>
</gene>
<reference evidence="2" key="2">
    <citation type="submission" date="2015-01" db="EMBL/GenBank/DDBJ databases">
        <title>Evolutionary Origins and Diversification of the Mycorrhizal Mutualists.</title>
        <authorList>
            <consortium name="DOE Joint Genome Institute"/>
            <consortium name="Mycorrhizal Genomics Consortium"/>
            <person name="Kohler A."/>
            <person name="Kuo A."/>
            <person name="Nagy L.G."/>
            <person name="Floudas D."/>
            <person name="Copeland A."/>
            <person name="Barry K.W."/>
            <person name="Cichocki N."/>
            <person name="Veneault-Fourrey C."/>
            <person name="LaButti K."/>
            <person name="Lindquist E.A."/>
            <person name="Lipzen A."/>
            <person name="Lundell T."/>
            <person name="Morin E."/>
            <person name="Murat C."/>
            <person name="Riley R."/>
            <person name="Ohm R."/>
            <person name="Sun H."/>
            <person name="Tunlid A."/>
            <person name="Henrissat B."/>
            <person name="Grigoriev I.V."/>
            <person name="Hibbett D.S."/>
            <person name="Martin F."/>
        </authorList>
    </citation>
    <scope>NUCLEOTIDE SEQUENCE [LARGE SCALE GENOMIC DNA]</scope>
    <source>
        <strain evidence="2">UH-Slu-Lm8-n1</strain>
    </source>
</reference>
<proteinExistence type="predicted"/>
<organism evidence="1 2">
    <name type="scientific">Suillus luteus UH-Slu-Lm8-n1</name>
    <dbReference type="NCBI Taxonomy" id="930992"/>
    <lineage>
        <taxon>Eukaryota</taxon>
        <taxon>Fungi</taxon>
        <taxon>Dikarya</taxon>
        <taxon>Basidiomycota</taxon>
        <taxon>Agaricomycotina</taxon>
        <taxon>Agaricomycetes</taxon>
        <taxon>Agaricomycetidae</taxon>
        <taxon>Boletales</taxon>
        <taxon>Suillineae</taxon>
        <taxon>Suillaceae</taxon>
        <taxon>Suillus</taxon>
    </lineage>
</organism>
<dbReference type="Proteomes" id="UP000054485">
    <property type="component" value="Unassembled WGS sequence"/>
</dbReference>
<sequence>MMKLEEIGNSPSTTWGAHTSRRLWGMFGRGLTSRQHIAWASVLISELIHLPRAERV</sequence>
<evidence type="ECO:0000313" key="2">
    <source>
        <dbReference type="Proteomes" id="UP000054485"/>
    </source>
</evidence>
<dbReference type="AlphaFoldDB" id="A0A0D0ALK4"/>
<evidence type="ECO:0000313" key="1">
    <source>
        <dbReference type="EMBL" id="KIK35152.1"/>
    </source>
</evidence>